<evidence type="ECO:0000256" key="5">
    <source>
        <dbReference type="ARBA" id="ARBA00022597"/>
    </source>
</evidence>
<dbReference type="PROSITE" id="PS00211">
    <property type="entry name" value="ABC_TRANSPORTER_1"/>
    <property type="match status" value="1"/>
</dbReference>
<dbReference type="CDD" id="cd03216">
    <property type="entry name" value="ABC_Carb_Monos_I"/>
    <property type="match status" value="1"/>
</dbReference>
<keyword evidence="3" id="KW-0813">Transport</keyword>
<comment type="caution">
    <text evidence="12">The sequence shown here is derived from an EMBL/GenBank/DDBJ whole genome shotgun (WGS) entry which is preliminary data.</text>
</comment>
<dbReference type="GO" id="GO:0015749">
    <property type="term" value="P:monosaccharide transmembrane transport"/>
    <property type="evidence" value="ECO:0007669"/>
    <property type="project" value="UniProtKB-ARBA"/>
</dbReference>
<proteinExistence type="predicted"/>
<evidence type="ECO:0000256" key="2">
    <source>
        <dbReference type="ARBA" id="ARBA00004533"/>
    </source>
</evidence>
<feature type="domain" description="ABC transporter" evidence="11">
    <location>
        <begin position="18"/>
        <end position="255"/>
    </location>
</feature>
<keyword evidence="9" id="KW-1278">Translocase</keyword>
<keyword evidence="6" id="KW-0677">Repeat</keyword>
<keyword evidence="4" id="KW-1003">Cell membrane</keyword>
<keyword evidence="5" id="KW-0762">Sugar transport</keyword>
<dbReference type="PANTHER" id="PTHR43790:SF1">
    <property type="entry name" value="XYLOSE IMPORT ATP-BINDING PROTEIN XYLG"/>
    <property type="match status" value="1"/>
</dbReference>
<evidence type="ECO:0000256" key="6">
    <source>
        <dbReference type="ARBA" id="ARBA00022737"/>
    </source>
</evidence>
<keyword evidence="10" id="KW-0472">Membrane</keyword>
<evidence type="ECO:0000313" key="13">
    <source>
        <dbReference type="Proteomes" id="UP000248555"/>
    </source>
</evidence>
<dbReference type="CDD" id="cd03215">
    <property type="entry name" value="ABC_Carb_Monos_II"/>
    <property type="match status" value="1"/>
</dbReference>
<dbReference type="InterPro" id="IPR003439">
    <property type="entry name" value="ABC_transporter-like_ATP-bd"/>
</dbReference>
<dbReference type="GO" id="GO:0016887">
    <property type="term" value="F:ATP hydrolysis activity"/>
    <property type="evidence" value="ECO:0007669"/>
    <property type="project" value="InterPro"/>
</dbReference>
<dbReference type="Pfam" id="PF00005">
    <property type="entry name" value="ABC_tran"/>
    <property type="match status" value="2"/>
</dbReference>
<evidence type="ECO:0000256" key="9">
    <source>
        <dbReference type="ARBA" id="ARBA00022967"/>
    </source>
</evidence>
<evidence type="ECO:0000256" key="10">
    <source>
        <dbReference type="ARBA" id="ARBA00023136"/>
    </source>
</evidence>
<sequence length="525" mass="57970">MSDYFIAGGEKGMETFALEMKGITKDFSSVRALDNVTFSVRKGEIHALCGENGAGKSTLMKILSGVYPHGTYEGQILINGKEVQFKSIKESQDAGIAIIYQELALVGEMTVAENLFLGHEFMRSKIINWNKIYAEAQKWLNQIGLDIDPETKVKELTVGKQQLIEIVKALTKKADILILDEPTAALTESDVEILMNLLNDLRSKGVTCIYISHKLGEVMSLADSVTILRDGKTISTDSIENVTEDWIITKMVGRELTELFPYEPHPISDEKILEVKNYSVFDENGKQIIKDVSFSLKKGEILGFSGLMGAGRSELFISLFGGFKGKKTGTVLIDGKPTNIQKPADAIKEGLAYVSEDRKRYGLVLGMDITKNTTLTALNKVMKLKVIDEALEIKSTQDITKKMNLKAPSLEAAVGQLSGGNQQKIVLSKWLLNDPKILILDEPTRGIDVGAKYEIYKIINDLVKQGVGIIMISSELPEVMGMSDRILVMSEGRITGEFLREEATQENIMRCATGGKKRVQTTINS</sequence>
<keyword evidence="13" id="KW-1185">Reference proteome</keyword>
<reference evidence="12 13" key="1">
    <citation type="submission" date="2018-06" db="EMBL/GenBank/DDBJ databases">
        <title>Genomic Encyclopedia of Type Strains, Phase III (KMG-III): the genomes of soil and plant-associated and newly described type strains.</title>
        <authorList>
            <person name="Whitman W."/>
        </authorList>
    </citation>
    <scope>NUCLEOTIDE SEQUENCE [LARGE SCALE GENOMIC DNA]</scope>
    <source>
        <strain evidence="12 13">CGMCC 1.8979</strain>
    </source>
</reference>
<dbReference type="FunFam" id="3.40.50.300:FF:000126">
    <property type="entry name" value="Galactose/methyl galactoside import ATP-binding protein MglA"/>
    <property type="match status" value="1"/>
</dbReference>
<dbReference type="Proteomes" id="UP000248555">
    <property type="component" value="Unassembled WGS sequence"/>
</dbReference>
<protein>
    <submittedName>
        <fullName evidence="12">Xylose ABC transporter ATP-binding protein</fullName>
    </submittedName>
</protein>
<dbReference type="InterPro" id="IPR050107">
    <property type="entry name" value="ABC_carbohydrate_import_ATPase"/>
</dbReference>
<dbReference type="InterPro" id="IPR003593">
    <property type="entry name" value="AAA+_ATPase"/>
</dbReference>
<dbReference type="PANTHER" id="PTHR43790">
    <property type="entry name" value="CARBOHYDRATE TRANSPORT ATP-BINDING PROTEIN MG119-RELATED"/>
    <property type="match status" value="1"/>
</dbReference>
<dbReference type="InterPro" id="IPR017871">
    <property type="entry name" value="ABC_transporter-like_CS"/>
</dbReference>
<keyword evidence="8 12" id="KW-0067">ATP-binding</keyword>
<evidence type="ECO:0000256" key="8">
    <source>
        <dbReference type="ARBA" id="ARBA00022840"/>
    </source>
</evidence>
<feature type="domain" description="ABC transporter" evidence="11">
    <location>
        <begin position="273"/>
        <end position="516"/>
    </location>
</feature>
<dbReference type="AlphaFoldDB" id="A0A327YHH7"/>
<dbReference type="Gene3D" id="3.40.50.300">
    <property type="entry name" value="P-loop containing nucleotide triphosphate hydrolases"/>
    <property type="match status" value="2"/>
</dbReference>
<accession>A0A327YHH7</accession>
<evidence type="ECO:0000256" key="1">
    <source>
        <dbReference type="ARBA" id="ARBA00004202"/>
    </source>
</evidence>
<comment type="subcellular location">
    <subcellularLocation>
        <location evidence="2">Cell inner membrane</location>
    </subcellularLocation>
    <subcellularLocation>
        <location evidence="1">Cell membrane</location>
        <topology evidence="1">Peripheral membrane protein</topology>
    </subcellularLocation>
</comment>
<organism evidence="12 13">
    <name type="scientific">Paranoxybacillus vitaminiphilus</name>
    <dbReference type="NCBI Taxonomy" id="581036"/>
    <lineage>
        <taxon>Bacteria</taxon>
        <taxon>Bacillati</taxon>
        <taxon>Bacillota</taxon>
        <taxon>Bacilli</taxon>
        <taxon>Bacillales</taxon>
        <taxon>Anoxybacillaceae</taxon>
        <taxon>Paranoxybacillus</taxon>
    </lineage>
</organism>
<evidence type="ECO:0000256" key="4">
    <source>
        <dbReference type="ARBA" id="ARBA00022475"/>
    </source>
</evidence>
<evidence type="ECO:0000313" key="12">
    <source>
        <dbReference type="EMBL" id="RAK20364.1"/>
    </source>
</evidence>
<name>A0A327YHH7_9BACL</name>
<dbReference type="GO" id="GO:0005886">
    <property type="term" value="C:plasma membrane"/>
    <property type="evidence" value="ECO:0007669"/>
    <property type="project" value="UniProtKB-SubCell"/>
</dbReference>
<gene>
    <name evidence="12" type="ORF">B0I26_10415</name>
</gene>
<dbReference type="SUPFAM" id="SSF52540">
    <property type="entry name" value="P-loop containing nucleoside triphosphate hydrolases"/>
    <property type="match status" value="2"/>
</dbReference>
<dbReference type="FunFam" id="3.40.50.300:FF:000127">
    <property type="entry name" value="Ribose import ATP-binding protein RbsA"/>
    <property type="match status" value="1"/>
</dbReference>
<evidence type="ECO:0000256" key="3">
    <source>
        <dbReference type="ARBA" id="ARBA00022448"/>
    </source>
</evidence>
<dbReference type="PROSITE" id="PS50893">
    <property type="entry name" value="ABC_TRANSPORTER_2"/>
    <property type="match status" value="2"/>
</dbReference>
<dbReference type="EMBL" id="QLMH01000004">
    <property type="protein sequence ID" value="RAK20364.1"/>
    <property type="molecule type" value="Genomic_DNA"/>
</dbReference>
<dbReference type="InterPro" id="IPR027417">
    <property type="entry name" value="P-loop_NTPase"/>
</dbReference>
<dbReference type="GO" id="GO:0005524">
    <property type="term" value="F:ATP binding"/>
    <property type="evidence" value="ECO:0007669"/>
    <property type="project" value="UniProtKB-KW"/>
</dbReference>
<dbReference type="SMART" id="SM00382">
    <property type="entry name" value="AAA"/>
    <property type="match status" value="2"/>
</dbReference>
<evidence type="ECO:0000259" key="11">
    <source>
        <dbReference type="PROSITE" id="PS50893"/>
    </source>
</evidence>
<evidence type="ECO:0000256" key="7">
    <source>
        <dbReference type="ARBA" id="ARBA00022741"/>
    </source>
</evidence>
<keyword evidence="7" id="KW-0547">Nucleotide-binding</keyword>
<dbReference type="NCBIfam" id="NF010069">
    <property type="entry name" value="PRK13549.1"/>
    <property type="match status" value="1"/>
</dbReference>